<gene>
    <name evidence="7 10" type="primary">ychF</name>
    <name evidence="10" type="ORF">HLA92_02400</name>
</gene>
<dbReference type="GO" id="GO:0046872">
    <property type="term" value="F:metal ion binding"/>
    <property type="evidence" value="ECO:0007669"/>
    <property type="project" value="UniProtKB-KW"/>
</dbReference>
<dbReference type="InterPro" id="IPR006073">
    <property type="entry name" value="GTP-bd"/>
</dbReference>
<sequence>MKAGIVGLPNVGKSTLFNALTLNEVEANNYAFTTIEPNVANVKLNDKRLETLATLNKTKKIVHATFNFVDIAGLVKGASKGEGLGNKFLANIREVDSIIHVIRCFEDTNIVHVNNKIDPIDDLQTINLELILADLQTIENIINRIAKRAKATNDKTLLKELEIANKLKTLLEAEKSAREIDLSDEEKEIIKSWQLLSLKPIIYVANLKQNDINNLENNIHFNNLKTYLEKTNDILIPICISLEYELSKFEEQEKQEFLKEYGLEYSGLDTLIRKSFYLLDQKIYFTAGEVETRAWVFKNGQNASQCAGIIHTDFEKKFVKAEVISYEDYIACGGEKQAHEAGKMRLEGKNYLMQDGDVCYFKIAK</sequence>
<keyword evidence="5" id="KW-0460">Magnesium</keyword>
<dbReference type="EMBL" id="CP053097">
    <property type="protein sequence ID" value="QJR44270.1"/>
    <property type="molecule type" value="Genomic_DNA"/>
</dbReference>
<evidence type="ECO:0000256" key="3">
    <source>
        <dbReference type="ARBA" id="ARBA00022741"/>
    </source>
</evidence>
<dbReference type="GO" id="GO:0043023">
    <property type="term" value="F:ribosomal large subunit binding"/>
    <property type="evidence" value="ECO:0007669"/>
    <property type="project" value="UniProtKB-UniRule"/>
</dbReference>
<dbReference type="Pfam" id="PF06071">
    <property type="entry name" value="YchF-GTPase_C"/>
    <property type="match status" value="1"/>
</dbReference>
<evidence type="ECO:0000256" key="5">
    <source>
        <dbReference type="ARBA" id="ARBA00022842"/>
    </source>
</evidence>
<evidence type="ECO:0000256" key="2">
    <source>
        <dbReference type="ARBA" id="ARBA00022723"/>
    </source>
</evidence>
<keyword evidence="2" id="KW-0479">Metal-binding</keyword>
<feature type="domain" description="OBG-type G" evidence="8">
    <location>
        <begin position="1"/>
        <end position="258"/>
    </location>
</feature>
<dbReference type="PANTHER" id="PTHR23305">
    <property type="entry name" value="OBG GTPASE FAMILY"/>
    <property type="match status" value="1"/>
</dbReference>
<dbReference type="GO" id="GO:0005525">
    <property type="term" value="F:GTP binding"/>
    <property type="evidence" value="ECO:0007669"/>
    <property type="project" value="UniProtKB-KW"/>
</dbReference>
<evidence type="ECO:0000259" key="8">
    <source>
        <dbReference type="PROSITE" id="PS51710"/>
    </source>
</evidence>
<dbReference type="PIRSF" id="PIRSF006641">
    <property type="entry name" value="CHP00092"/>
    <property type="match status" value="1"/>
</dbReference>
<dbReference type="Gene3D" id="3.10.20.30">
    <property type="match status" value="1"/>
</dbReference>
<dbReference type="PRINTS" id="PR00326">
    <property type="entry name" value="GTP1OBG"/>
</dbReference>
<evidence type="ECO:0000256" key="6">
    <source>
        <dbReference type="ARBA" id="ARBA00023134"/>
    </source>
</evidence>
<keyword evidence="4 7" id="KW-0067">ATP-binding</keyword>
<reference evidence="10 11" key="1">
    <citation type="submission" date="2020-05" db="EMBL/GenBank/DDBJ databases">
        <title>Novel Mycoplasma species detected in Mirounga angustirostris (northern elephant seal) from the USA.</title>
        <authorList>
            <person name="Volokhov D.V."/>
        </authorList>
    </citation>
    <scope>NUCLEOTIDE SEQUENCE [LARGE SCALE GENOMIC DNA]</scope>
    <source>
        <strain evidence="10 11">Mirounga ES2806-NAS</strain>
    </source>
</reference>
<dbReference type="InterPro" id="IPR023192">
    <property type="entry name" value="TGS-like_dom_sf"/>
</dbReference>
<dbReference type="PANTHER" id="PTHR23305:SF18">
    <property type="entry name" value="OBG-TYPE G DOMAIN-CONTAINING PROTEIN"/>
    <property type="match status" value="1"/>
</dbReference>
<dbReference type="InterPro" id="IPR031167">
    <property type="entry name" value="G_OBG"/>
</dbReference>
<dbReference type="GO" id="GO:0005737">
    <property type="term" value="C:cytoplasm"/>
    <property type="evidence" value="ECO:0007669"/>
    <property type="project" value="TreeGrafter"/>
</dbReference>
<dbReference type="InterPro" id="IPR027417">
    <property type="entry name" value="P-loop_NTPase"/>
</dbReference>
<dbReference type="Gene3D" id="1.10.150.300">
    <property type="entry name" value="TGS-like domain"/>
    <property type="match status" value="1"/>
</dbReference>
<dbReference type="PROSITE" id="PS51880">
    <property type="entry name" value="TGS"/>
    <property type="match status" value="1"/>
</dbReference>
<dbReference type="InterPro" id="IPR012675">
    <property type="entry name" value="Beta-grasp_dom_sf"/>
</dbReference>
<proteinExistence type="inferred from homology"/>
<name>A0A6M4JBH8_9MOLU</name>
<dbReference type="InterPro" id="IPR041706">
    <property type="entry name" value="YchF_N"/>
</dbReference>
<comment type="cofactor">
    <cofactor evidence="1">
        <name>Mg(2+)</name>
        <dbReference type="ChEBI" id="CHEBI:18420"/>
    </cofactor>
</comment>
<dbReference type="InterPro" id="IPR013029">
    <property type="entry name" value="YchF_C"/>
</dbReference>
<dbReference type="InterPro" id="IPR004396">
    <property type="entry name" value="ATPase_YchF/OLA1"/>
</dbReference>
<dbReference type="InterPro" id="IPR005225">
    <property type="entry name" value="Small_GTP-bd"/>
</dbReference>
<evidence type="ECO:0000313" key="10">
    <source>
        <dbReference type="EMBL" id="QJR44270.1"/>
    </source>
</evidence>
<evidence type="ECO:0000256" key="1">
    <source>
        <dbReference type="ARBA" id="ARBA00001946"/>
    </source>
</evidence>
<feature type="domain" description="TGS" evidence="9">
    <location>
        <begin position="279"/>
        <end position="363"/>
    </location>
</feature>
<comment type="similarity">
    <text evidence="7">Belongs to the TRAFAC class OBG-HflX-like GTPase superfamily. OBG GTPase family. YchF/OLA1 subfamily.</text>
</comment>
<protein>
    <recommendedName>
        <fullName evidence="7">Ribosome-binding ATPase YchF</fullName>
    </recommendedName>
</protein>
<dbReference type="InterPro" id="IPR012676">
    <property type="entry name" value="TGS-like"/>
</dbReference>
<dbReference type="Gene3D" id="3.40.50.300">
    <property type="entry name" value="P-loop containing nucleotide triphosphate hydrolases"/>
    <property type="match status" value="1"/>
</dbReference>
<dbReference type="NCBIfam" id="TIGR00092">
    <property type="entry name" value="redox-regulated ATPase YchF"/>
    <property type="match status" value="1"/>
</dbReference>
<dbReference type="HAMAP" id="MF_00944">
    <property type="entry name" value="YchF_OLA1_ATPase"/>
    <property type="match status" value="1"/>
</dbReference>
<keyword evidence="11" id="KW-1185">Reference proteome</keyword>
<dbReference type="NCBIfam" id="TIGR00231">
    <property type="entry name" value="small_GTP"/>
    <property type="match status" value="1"/>
</dbReference>
<dbReference type="RefSeq" id="WP_171113174.1">
    <property type="nucleotide sequence ID" value="NZ_CP053097.1"/>
</dbReference>
<dbReference type="PROSITE" id="PS51710">
    <property type="entry name" value="G_OBG"/>
    <property type="match status" value="1"/>
</dbReference>
<dbReference type="FunFam" id="1.10.150.300:FF:000004">
    <property type="entry name" value="Ribosome-binding ATPase YchF"/>
    <property type="match status" value="1"/>
</dbReference>
<organism evidence="10 11">
    <name type="scientific">Mycoplasma miroungirhinis</name>
    <dbReference type="NCBI Taxonomy" id="754516"/>
    <lineage>
        <taxon>Bacteria</taxon>
        <taxon>Bacillati</taxon>
        <taxon>Mycoplasmatota</taxon>
        <taxon>Mollicutes</taxon>
        <taxon>Mycoplasmataceae</taxon>
        <taxon>Mycoplasma</taxon>
    </lineage>
</organism>
<dbReference type="KEGG" id="mmio:HLA92_02400"/>
<dbReference type="FunFam" id="3.10.20.30:FF:000001">
    <property type="entry name" value="Ribosome-binding ATPase YchF"/>
    <property type="match status" value="1"/>
</dbReference>
<dbReference type="SUPFAM" id="SSF81271">
    <property type="entry name" value="TGS-like"/>
    <property type="match status" value="1"/>
</dbReference>
<dbReference type="AlphaFoldDB" id="A0A6M4JBH8"/>
<comment type="function">
    <text evidence="7">ATPase that binds to both the 70S ribosome and the 50S ribosomal subunit in a nucleotide-independent manner.</text>
</comment>
<dbReference type="GO" id="GO:0005524">
    <property type="term" value="F:ATP binding"/>
    <property type="evidence" value="ECO:0007669"/>
    <property type="project" value="UniProtKB-UniRule"/>
</dbReference>
<evidence type="ECO:0000313" key="11">
    <source>
        <dbReference type="Proteomes" id="UP000502118"/>
    </source>
</evidence>
<dbReference type="SUPFAM" id="SSF52540">
    <property type="entry name" value="P-loop containing nucleoside triphosphate hydrolases"/>
    <property type="match status" value="1"/>
</dbReference>
<dbReference type="GO" id="GO:0016887">
    <property type="term" value="F:ATP hydrolysis activity"/>
    <property type="evidence" value="ECO:0007669"/>
    <property type="project" value="UniProtKB-UniRule"/>
</dbReference>
<evidence type="ECO:0000256" key="7">
    <source>
        <dbReference type="HAMAP-Rule" id="MF_00944"/>
    </source>
</evidence>
<accession>A0A6M4JBH8</accession>
<keyword evidence="6" id="KW-0342">GTP-binding</keyword>
<keyword evidence="3 7" id="KW-0547">Nucleotide-binding</keyword>
<feature type="binding site" evidence="7">
    <location>
        <begin position="10"/>
        <end position="15"/>
    </location>
    <ligand>
        <name>ATP</name>
        <dbReference type="ChEBI" id="CHEBI:30616"/>
    </ligand>
</feature>
<evidence type="ECO:0000256" key="4">
    <source>
        <dbReference type="ARBA" id="ARBA00022840"/>
    </source>
</evidence>
<evidence type="ECO:0000259" key="9">
    <source>
        <dbReference type="PROSITE" id="PS51880"/>
    </source>
</evidence>
<dbReference type="Pfam" id="PF01926">
    <property type="entry name" value="MMR_HSR1"/>
    <property type="match status" value="1"/>
</dbReference>
<dbReference type="Proteomes" id="UP000502118">
    <property type="component" value="Chromosome"/>
</dbReference>
<dbReference type="CDD" id="cd01900">
    <property type="entry name" value="YchF"/>
    <property type="match status" value="1"/>
</dbReference>
<dbReference type="InterPro" id="IPR004095">
    <property type="entry name" value="TGS"/>
</dbReference>